<name>A0ABT0UDW8_9BACT</name>
<dbReference type="Proteomes" id="UP001202961">
    <property type="component" value="Unassembled WGS sequence"/>
</dbReference>
<sequence>MRTGVDGLHPVGGDVWKIVWELKESPESPRCEHWVRLPVRCENEAVTWDRAYEARRMTRIDSAWRTG</sequence>
<accession>A0ABT0UDW8</accession>
<comment type="caution">
    <text evidence="1">The sequence shown here is derived from an EMBL/GenBank/DDBJ whole genome shotgun (WGS) entry which is preliminary data.</text>
</comment>
<organism evidence="1 2">
    <name type="scientific">Aporhodopirellula aestuarii</name>
    <dbReference type="NCBI Taxonomy" id="2950107"/>
    <lineage>
        <taxon>Bacteria</taxon>
        <taxon>Pseudomonadati</taxon>
        <taxon>Planctomycetota</taxon>
        <taxon>Planctomycetia</taxon>
        <taxon>Pirellulales</taxon>
        <taxon>Pirellulaceae</taxon>
        <taxon>Aporhodopirellula</taxon>
    </lineage>
</organism>
<reference evidence="1 2" key="1">
    <citation type="journal article" date="2022" name="Syst. Appl. Microbiol.">
        <title>Rhodopirellula aestuarii sp. nov., a novel member of the genus Rhodopirellula isolated from brackish sediments collected in the Tagus River estuary, Portugal.</title>
        <authorList>
            <person name="Vitorino I.R."/>
            <person name="Klimek D."/>
            <person name="Calusinska M."/>
            <person name="Lobo-da-Cunha A."/>
            <person name="Vasconcelos V."/>
            <person name="Lage O.M."/>
        </authorList>
    </citation>
    <scope>NUCLEOTIDE SEQUENCE [LARGE SCALE GENOMIC DNA]</scope>
    <source>
        <strain evidence="1 2">ICT_H3.1</strain>
    </source>
</reference>
<dbReference type="EMBL" id="JAMQBK010000152">
    <property type="protein sequence ID" value="MCM2375253.1"/>
    <property type="molecule type" value="Genomic_DNA"/>
</dbReference>
<dbReference type="RefSeq" id="WP_250933877.1">
    <property type="nucleotide sequence ID" value="NZ_JAMQBK010000152.1"/>
</dbReference>
<protein>
    <submittedName>
        <fullName evidence="1">Uncharacterized protein</fullName>
    </submittedName>
</protein>
<evidence type="ECO:0000313" key="1">
    <source>
        <dbReference type="EMBL" id="MCM2375253.1"/>
    </source>
</evidence>
<gene>
    <name evidence="1" type="ORF">NB063_31915</name>
</gene>
<evidence type="ECO:0000313" key="2">
    <source>
        <dbReference type="Proteomes" id="UP001202961"/>
    </source>
</evidence>
<keyword evidence="2" id="KW-1185">Reference proteome</keyword>
<proteinExistence type="predicted"/>